<dbReference type="OrthoDB" id="3624704at2759"/>
<sequence>MQFFTVAIIALFGLTANACKCSNDRLATESCCAQLQGNYLPDQQDCQAASISERLSTFASCCSEGGFDSDCDCPSGC</sequence>
<accession>A0A2G5HDT8</accession>
<name>A0A2G5HDT8_CERBT</name>
<proteinExistence type="predicted"/>
<dbReference type="AlphaFoldDB" id="A0A2G5HDT8"/>
<evidence type="ECO:0000313" key="5">
    <source>
        <dbReference type="Proteomes" id="UP001302367"/>
    </source>
</evidence>
<dbReference type="EMBL" id="LKMD01000107">
    <property type="protein sequence ID" value="PIA90707.1"/>
    <property type="molecule type" value="Genomic_DNA"/>
</dbReference>
<feature type="chain" id="PRO_5013781174" description="Extracellular membrane protein CFEM domain-containing protein" evidence="1">
    <location>
        <begin position="19"/>
        <end position="77"/>
    </location>
</feature>
<keyword evidence="5" id="KW-1185">Reference proteome</keyword>
<evidence type="ECO:0000313" key="3">
    <source>
        <dbReference type="EMBL" id="WPB07752.1"/>
    </source>
</evidence>
<evidence type="ECO:0000313" key="4">
    <source>
        <dbReference type="Proteomes" id="UP000230605"/>
    </source>
</evidence>
<dbReference type="Proteomes" id="UP001302367">
    <property type="component" value="Chromosome 9"/>
</dbReference>
<organism evidence="2 4">
    <name type="scientific">Cercospora beticola</name>
    <name type="common">Sugarbeet leaf spot fungus</name>
    <dbReference type="NCBI Taxonomy" id="122368"/>
    <lineage>
        <taxon>Eukaryota</taxon>
        <taxon>Fungi</taxon>
        <taxon>Dikarya</taxon>
        <taxon>Ascomycota</taxon>
        <taxon>Pezizomycotina</taxon>
        <taxon>Dothideomycetes</taxon>
        <taxon>Dothideomycetidae</taxon>
        <taxon>Mycosphaerellales</taxon>
        <taxon>Mycosphaerellaceae</taxon>
        <taxon>Cercospora</taxon>
    </lineage>
</organism>
<evidence type="ECO:0008006" key="6">
    <source>
        <dbReference type="Google" id="ProtNLM"/>
    </source>
</evidence>
<evidence type="ECO:0000313" key="2">
    <source>
        <dbReference type="EMBL" id="PIA90707.1"/>
    </source>
</evidence>
<reference evidence="3 5" key="2">
    <citation type="submission" date="2023-09" db="EMBL/GenBank/DDBJ databases">
        <title>Complete-Gapless Cercospora beticola genome.</title>
        <authorList>
            <person name="Wyatt N.A."/>
            <person name="Spanner R.E."/>
            <person name="Bolton M.D."/>
        </authorList>
    </citation>
    <scope>NUCLEOTIDE SEQUENCE [LARGE SCALE GENOMIC DNA]</scope>
    <source>
        <strain evidence="3">Cb09-40</strain>
    </source>
</reference>
<dbReference type="Proteomes" id="UP000230605">
    <property type="component" value="Chromosome 9"/>
</dbReference>
<reference evidence="2 4" key="1">
    <citation type="submission" date="2015-10" db="EMBL/GenBank/DDBJ databases">
        <title>The cercosporin biosynthetic gene cluster was horizontally transferred to several fungal lineages and shown to be expanded in Cercospora beticola based on microsynteny with recipient genomes.</title>
        <authorList>
            <person name="De Jonge R."/>
            <person name="Ebert M.K."/>
            <person name="Suttle J.C."/>
            <person name="Jurick Ii W.M."/>
            <person name="Secor G.A."/>
            <person name="Thomma B.P."/>
            <person name="Van De Peer Y."/>
            <person name="Bolton M.D."/>
        </authorList>
    </citation>
    <scope>NUCLEOTIDE SEQUENCE [LARGE SCALE GENOMIC DNA]</scope>
    <source>
        <strain evidence="2 4">09-40</strain>
    </source>
</reference>
<feature type="signal peptide" evidence="1">
    <location>
        <begin position="1"/>
        <end position="18"/>
    </location>
</feature>
<evidence type="ECO:0000256" key="1">
    <source>
        <dbReference type="SAM" id="SignalP"/>
    </source>
</evidence>
<dbReference type="EMBL" id="CP134192">
    <property type="protein sequence ID" value="WPB07752.1"/>
    <property type="molecule type" value="Genomic_DNA"/>
</dbReference>
<gene>
    <name evidence="2" type="ORF">CB0940_10908</name>
    <name evidence="3" type="ORF">RHO25_012416</name>
</gene>
<protein>
    <recommendedName>
        <fullName evidence="6">Extracellular membrane protein CFEM domain-containing protein</fullName>
    </recommendedName>
</protein>
<keyword evidence="1" id="KW-0732">Signal</keyword>